<dbReference type="AlphaFoldDB" id="A0A514LL90"/>
<dbReference type="GO" id="GO:0055085">
    <property type="term" value="P:transmembrane transport"/>
    <property type="evidence" value="ECO:0007669"/>
    <property type="project" value="InterPro"/>
</dbReference>
<dbReference type="GO" id="GO:0030288">
    <property type="term" value="C:outer membrane-bounded periplasmic space"/>
    <property type="evidence" value="ECO:0007669"/>
    <property type="project" value="InterPro"/>
</dbReference>
<dbReference type="InterPro" id="IPR018389">
    <property type="entry name" value="DctP_fam"/>
</dbReference>
<dbReference type="NCBIfam" id="TIGR00787">
    <property type="entry name" value="dctP"/>
    <property type="match status" value="1"/>
</dbReference>
<evidence type="ECO:0000256" key="2">
    <source>
        <dbReference type="ARBA" id="ARBA00022448"/>
    </source>
</evidence>
<dbReference type="Proteomes" id="UP000319756">
    <property type="component" value="Chromosome"/>
</dbReference>
<evidence type="ECO:0000313" key="5">
    <source>
        <dbReference type="EMBL" id="QDI92563.1"/>
    </source>
</evidence>
<dbReference type="KEGG" id="sale:EPH95_16390"/>
<dbReference type="SUPFAM" id="SSF53850">
    <property type="entry name" value="Periplasmic binding protein-like II"/>
    <property type="match status" value="1"/>
</dbReference>
<dbReference type="Gene3D" id="3.40.190.170">
    <property type="entry name" value="Bacterial extracellular solute-binding protein, family 7"/>
    <property type="match status" value="1"/>
</dbReference>
<dbReference type="EMBL" id="CP035485">
    <property type="protein sequence ID" value="QDI92563.1"/>
    <property type="molecule type" value="Genomic_DNA"/>
</dbReference>
<name>A0A514LL90_9BACI</name>
<gene>
    <name evidence="5" type="ORF">EPH95_16390</name>
</gene>
<sequence>MLRKLISNHKGDENVHNNLLKVSVFGFLASILLVGCGEIDTDNGEGTGDEEGETAEGDVNLIAATQLDAESAFAEGFARFQEVVEEESDGSVTVEIHTDGALGGNEDELVQGLETGNVDLVAASPGFMTQTVEEVDFFAMPYLFESTEHWESVVDGEVGETIANEIEDNTNFNILGYWSAGVRNVYGFEPVETPEDLEGLELRSQDSTVVQNTWNALGAQPSSVAWDEMYQALQNQVVDASENDFTNIYQESHHEVASYISETEHDYTTRLFFTADRIYDNLNEEQQEAVELAAEEATIAAREADEELAEESREALLEDGAEINEVDTEPFMEITEPVREEAVEDLGMEDLYQEVLDLAEEQ</sequence>
<feature type="coiled-coil region" evidence="4">
    <location>
        <begin position="275"/>
        <end position="314"/>
    </location>
</feature>
<dbReference type="CDD" id="cd13603">
    <property type="entry name" value="PBP2_TRAP_Siap_TeaA_like"/>
    <property type="match status" value="1"/>
</dbReference>
<keyword evidence="6" id="KW-1185">Reference proteome</keyword>
<dbReference type="NCBIfam" id="NF037995">
    <property type="entry name" value="TRAP_S1"/>
    <property type="match status" value="1"/>
</dbReference>
<dbReference type="InterPro" id="IPR038404">
    <property type="entry name" value="TRAP_DctP_sf"/>
</dbReference>
<organism evidence="5 6">
    <name type="scientific">Salicibibacter halophilus</name>
    <dbReference type="NCBI Taxonomy" id="2502791"/>
    <lineage>
        <taxon>Bacteria</taxon>
        <taxon>Bacillati</taxon>
        <taxon>Bacillota</taxon>
        <taxon>Bacilli</taxon>
        <taxon>Bacillales</taxon>
        <taxon>Bacillaceae</taxon>
        <taxon>Salicibibacter</taxon>
    </lineage>
</organism>
<protein>
    <submittedName>
        <fullName evidence="5">TRAP transporter substrate-binding protein</fullName>
    </submittedName>
</protein>
<keyword evidence="2" id="KW-0813">Transport</keyword>
<dbReference type="PANTHER" id="PTHR33376">
    <property type="match status" value="1"/>
</dbReference>
<dbReference type="PANTHER" id="PTHR33376:SF7">
    <property type="entry name" value="C4-DICARBOXYLATE-BINDING PROTEIN DCTB"/>
    <property type="match status" value="1"/>
</dbReference>
<keyword evidence="3" id="KW-0732">Signal</keyword>
<dbReference type="Pfam" id="PF03480">
    <property type="entry name" value="DctP"/>
    <property type="match status" value="1"/>
</dbReference>
<dbReference type="InterPro" id="IPR004682">
    <property type="entry name" value="TRAP_DctP"/>
</dbReference>
<evidence type="ECO:0000256" key="1">
    <source>
        <dbReference type="ARBA" id="ARBA00009023"/>
    </source>
</evidence>
<keyword evidence="4" id="KW-0175">Coiled coil</keyword>
<accession>A0A514LL90</accession>
<evidence type="ECO:0000256" key="4">
    <source>
        <dbReference type="SAM" id="Coils"/>
    </source>
</evidence>
<comment type="similarity">
    <text evidence="1">Belongs to the bacterial solute-binding protein 7 family.</text>
</comment>
<reference evidence="6" key="1">
    <citation type="submission" date="2019-01" db="EMBL/GenBank/DDBJ databases">
        <title>Genomic analysis of Salicibibacter sp. NKC3-5.</title>
        <authorList>
            <person name="Oh Y.J."/>
        </authorList>
    </citation>
    <scope>NUCLEOTIDE SEQUENCE [LARGE SCALE GENOMIC DNA]</scope>
    <source>
        <strain evidence="6">NKC3-5</strain>
    </source>
</reference>
<evidence type="ECO:0000313" key="6">
    <source>
        <dbReference type="Proteomes" id="UP000319756"/>
    </source>
</evidence>
<proteinExistence type="inferred from homology"/>
<evidence type="ECO:0000256" key="3">
    <source>
        <dbReference type="ARBA" id="ARBA00022729"/>
    </source>
</evidence>
<dbReference type="PIRSF" id="PIRSF006470">
    <property type="entry name" value="DctB"/>
    <property type="match status" value="1"/>
</dbReference>